<gene>
    <name evidence="1" type="ORF">PPRIM_AZ9-3.1.T0570102</name>
</gene>
<keyword evidence="2" id="KW-1185">Reference proteome</keyword>
<evidence type="ECO:0000313" key="1">
    <source>
        <dbReference type="EMBL" id="CAD8076879.1"/>
    </source>
</evidence>
<proteinExistence type="predicted"/>
<accession>A0A8S1MB41</accession>
<protein>
    <submittedName>
        <fullName evidence="1">Uncharacterized protein</fullName>
    </submittedName>
</protein>
<reference evidence="1" key="1">
    <citation type="submission" date="2021-01" db="EMBL/GenBank/DDBJ databases">
        <authorList>
            <consortium name="Genoscope - CEA"/>
            <person name="William W."/>
        </authorList>
    </citation>
    <scope>NUCLEOTIDE SEQUENCE</scope>
</reference>
<organism evidence="1 2">
    <name type="scientific">Paramecium primaurelia</name>
    <dbReference type="NCBI Taxonomy" id="5886"/>
    <lineage>
        <taxon>Eukaryota</taxon>
        <taxon>Sar</taxon>
        <taxon>Alveolata</taxon>
        <taxon>Ciliophora</taxon>
        <taxon>Intramacronucleata</taxon>
        <taxon>Oligohymenophorea</taxon>
        <taxon>Peniculida</taxon>
        <taxon>Parameciidae</taxon>
        <taxon>Paramecium</taxon>
    </lineage>
</organism>
<comment type="caution">
    <text evidence="1">The sequence shown here is derived from an EMBL/GenBank/DDBJ whole genome shotgun (WGS) entry which is preliminary data.</text>
</comment>
<evidence type="ECO:0000313" key="2">
    <source>
        <dbReference type="Proteomes" id="UP000688137"/>
    </source>
</evidence>
<sequence>MECFTARISKLFEMNSDQKPAFQLEIFEINKVVNTIQSEYILLNESITLLNIHVYYKCPSNNKKVHSQLNKCNSCSGSNKIYNLNHYCHGSINTINIYAKFKAQTNYKELTLTTTSNSITIVQKLTNKIITQETILLVEFLDV</sequence>
<dbReference type="EMBL" id="CAJJDM010000058">
    <property type="protein sequence ID" value="CAD8076879.1"/>
    <property type="molecule type" value="Genomic_DNA"/>
</dbReference>
<dbReference type="AlphaFoldDB" id="A0A8S1MB41"/>
<name>A0A8S1MB41_PARPR</name>
<dbReference type="Proteomes" id="UP000688137">
    <property type="component" value="Unassembled WGS sequence"/>
</dbReference>